<name>A0A926D391_9FIRM</name>
<sequence length="48" mass="5449">MKTIENKNFDEERALYGSQRLIGTGCGTPEMTKKSVHMREAYELGKSI</sequence>
<evidence type="ECO:0000313" key="1">
    <source>
        <dbReference type="EMBL" id="MBC8530948.1"/>
    </source>
</evidence>
<dbReference type="AlphaFoldDB" id="A0A926D391"/>
<protein>
    <submittedName>
        <fullName evidence="1">Uncharacterized protein</fullName>
    </submittedName>
</protein>
<keyword evidence="2" id="KW-1185">Reference proteome</keyword>
<dbReference type="RefSeq" id="WP_249315017.1">
    <property type="nucleotide sequence ID" value="NZ_JACRSR010000001.1"/>
</dbReference>
<organism evidence="1 2">
    <name type="scientific">Gehongia tenuis</name>
    <dbReference type="NCBI Taxonomy" id="2763655"/>
    <lineage>
        <taxon>Bacteria</taxon>
        <taxon>Bacillati</taxon>
        <taxon>Bacillota</taxon>
        <taxon>Clostridia</taxon>
        <taxon>Christensenellales</taxon>
        <taxon>Christensenellaceae</taxon>
        <taxon>Gehongia</taxon>
    </lineage>
</organism>
<gene>
    <name evidence="1" type="ORF">H8696_03710</name>
</gene>
<dbReference type="EMBL" id="JACRSR010000001">
    <property type="protein sequence ID" value="MBC8530948.1"/>
    <property type="molecule type" value="Genomic_DNA"/>
</dbReference>
<dbReference type="Proteomes" id="UP000623172">
    <property type="component" value="Unassembled WGS sequence"/>
</dbReference>
<accession>A0A926D391</accession>
<comment type="caution">
    <text evidence="1">The sequence shown here is derived from an EMBL/GenBank/DDBJ whole genome shotgun (WGS) entry which is preliminary data.</text>
</comment>
<reference evidence="1" key="1">
    <citation type="submission" date="2020-08" db="EMBL/GenBank/DDBJ databases">
        <title>Genome public.</title>
        <authorList>
            <person name="Liu C."/>
            <person name="Sun Q."/>
        </authorList>
    </citation>
    <scope>NUCLEOTIDE SEQUENCE</scope>
    <source>
        <strain evidence="1">NSJ-53</strain>
    </source>
</reference>
<evidence type="ECO:0000313" key="2">
    <source>
        <dbReference type="Proteomes" id="UP000623172"/>
    </source>
</evidence>
<proteinExistence type="predicted"/>